<evidence type="ECO:0000256" key="3">
    <source>
        <dbReference type="ARBA" id="ARBA00022448"/>
    </source>
</evidence>
<dbReference type="GO" id="GO:0017056">
    <property type="term" value="F:structural constituent of nuclear pore"/>
    <property type="evidence" value="ECO:0007669"/>
    <property type="project" value="TreeGrafter"/>
</dbReference>
<keyword evidence="3" id="KW-0813">Transport</keyword>
<dbReference type="Proteomes" id="UP001295740">
    <property type="component" value="Unassembled WGS sequence"/>
</dbReference>
<comment type="subcellular location">
    <subcellularLocation>
        <location evidence="1">Nucleus</location>
    </subcellularLocation>
</comment>
<keyword evidence="6" id="KW-1185">Reference proteome</keyword>
<sequence length="1687" mass="189090">MADDGTMEALQALHRDLTTVVETLKEDREDRGRLALAQLAQSPLLEVVRDNFQGLLDKRPRRQQSRDAVLSGKVKIAGEEWTLNKDFQEIILQVADELDLDEVDAAKLALQAEEEEISLGRPRRECAIIRFHQQRKYLLSCMLLLLELSKEEDELLADDLGDDLGLLGPYVNENILHGNNPGQAPRNSTVRFVPKCAASMRDIRAWLQRLSEQVAGAAMLDRGTELHFQETVEFTHISLIQQHEFLSVILCYAIEKRMAEETHFVEFLREFKQATRYDFSTVHSIPILGAYITQFGSTEGSRSIEQARDLHQVVCQLTDDESRQIPSLNAVVRAWWIAEYSGWYMEDAAGSVLPDIDIDEEDKQRSKLFTEALKDGAFDFLLAVVADAKTSEWQDPSQQRLRHHFQKRTPSLPQDTVPFSTALQNRLTAKMETFIDAFISNMPDVLRKLKIEEDEQRQTGQTQEQDLDLERFLLIIAYSYEGRPDAADAFWADPESNLAGFLQWASRRTTTPLQTVFCEMLQCLSDDPEAATSAHEFLLDEGHQMRRPQSITWARIFKEFEYFVNKIRENPITAQAHAHRAGKFSNDQAEAEPEAAMLQESYLRLMTKLAQQSEPARLFLLQQPRERLVELLFQAISSLVTPQIRAYAFRALSSLISRKTLSQNYAMWQYLESCLTGHFMSHVTTSRSLSSSASAPPPSYYMEALFQEMSPHFDETSSFIQFLAVLTSLPEGLGPLNDVLPFPENLGASARTRPGIEPYVDFTLGHMFAMRAPEAQDAAQQRILRFQCLDFALACISTFNEDLIVFSNESNISVDSAIQTKDLETYVTLHPFARVMEWMYDSKVMKSLLDTIHQNSADVGKAAPDSPLILGVLRAVELVSKVIDLQATYIDLVRSIVKPQNRAQSRSSYTPSSNGAFATVEDGLMTSLTLISDLGGYCGIGHPDLTLASLKLLEKISTSPRIISAWQSGPSGQSNRNKAIIALEEHGDAEAIAGAFSAELTSPLDFRREGDSPEYHIKVYILDFIYSCLRANPDQPTIAHLLLGFRCTANALEIESGGAFDERSALFHTLLPVAVEVPSTSEDGVMLQWLINLKYKVMRIFKILWSSPLSASIVLDELRENDFLFHVLMQGLVTQQSLVWDGYEANGPDFLTTRAAQGYVDYLSMRAMALEYIAHELCSVSQGETPALKRRIFDALGGQINIDGVEPVSVPSVFEFHDSLPEESLFAAPPPDLRMYGDLDIRPCLEEDDDSNPIYNVDKVHEMVLLKHNDGSQPGQIVLQQDAALAEAEEEIVSLYVVYLNRLTQIKAYSLKVLRAWTKLLMVMTDTNDFKGTNKVTFILQTLQATLPGLEMYGSEKPAAAYELAKLAKVLLYKLDFTTMTSADKQSRAAETLVSDKLFQLLQICLNAITKWVGNQELRTIYYSICYRHLTGLVDHGQGAPLGLRKTAKTIQVFGEKLLNVICDDAFGGDAACQSAALVLLGTLIQLGRQEGDNYVVEALNKLNFIGIVVDSLRGLLQEWMDVNRTGTPDQQHYLDAKLALLLQLCQTREGAKYVLHANLWRAIDQSGLFTVDPELQVGSSDSKGLERHYTLLVKVTRILGVAIISRGSHNVVQGRRFLTEHRMLVMHVLKGSAGIGAGAGKMDPMLAERISELAEAFMVIITATGFLEFESETHVEEHKPTAVLFH</sequence>
<name>A0AAI8VS82_9PEZI</name>
<keyword evidence="4" id="KW-0539">Nucleus</keyword>
<dbReference type="PANTHER" id="PTHR31344">
    <property type="entry name" value="NUCLEAR PORE COMPLEX PROTEIN NUP205"/>
    <property type="match status" value="1"/>
</dbReference>
<evidence type="ECO:0000313" key="6">
    <source>
        <dbReference type="Proteomes" id="UP001295740"/>
    </source>
</evidence>
<proteinExistence type="inferred from homology"/>
<organism evidence="5 6">
    <name type="scientific">Anthostomella pinea</name>
    <dbReference type="NCBI Taxonomy" id="933095"/>
    <lineage>
        <taxon>Eukaryota</taxon>
        <taxon>Fungi</taxon>
        <taxon>Dikarya</taxon>
        <taxon>Ascomycota</taxon>
        <taxon>Pezizomycotina</taxon>
        <taxon>Sordariomycetes</taxon>
        <taxon>Xylariomycetidae</taxon>
        <taxon>Xylariales</taxon>
        <taxon>Xylariaceae</taxon>
        <taxon>Anthostomella</taxon>
    </lineage>
</organism>
<evidence type="ECO:0000313" key="5">
    <source>
        <dbReference type="EMBL" id="CAJ2510101.1"/>
    </source>
</evidence>
<evidence type="ECO:0000256" key="2">
    <source>
        <dbReference type="ARBA" id="ARBA00005892"/>
    </source>
</evidence>
<accession>A0AAI8VS82</accession>
<gene>
    <name evidence="5" type="ORF">KHLLAP_LOCUS10569</name>
</gene>
<dbReference type="PANTHER" id="PTHR31344:SF0">
    <property type="entry name" value="NUCLEAR PORE COMPLEX PROTEIN NUP205"/>
    <property type="match status" value="1"/>
</dbReference>
<comment type="caution">
    <text evidence="5">The sequence shown here is derived from an EMBL/GenBank/DDBJ whole genome shotgun (WGS) entry which is preliminary data.</text>
</comment>
<dbReference type="GO" id="GO:0044611">
    <property type="term" value="C:nuclear pore inner ring"/>
    <property type="evidence" value="ECO:0007669"/>
    <property type="project" value="TreeGrafter"/>
</dbReference>
<protein>
    <submittedName>
        <fullName evidence="5">Uu.00g060010.m01.CDS01</fullName>
    </submittedName>
</protein>
<dbReference type="GO" id="GO:0006999">
    <property type="term" value="P:nuclear pore organization"/>
    <property type="evidence" value="ECO:0007669"/>
    <property type="project" value="TreeGrafter"/>
</dbReference>
<comment type="similarity">
    <text evidence="2">Belongs to the NUP186/NUP192/NUP205 family.</text>
</comment>
<dbReference type="InterPro" id="IPR021827">
    <property type="entry name" value="Nup186/Nup192/Nup205"/>
</dbReference>
<evidence type="ECO:0000256" key="4">
    <source>
        <dbReference type="ARBA" id="ARBA00023242"/>
    </source>
</evidence>
<dbReference type="Pfam" id="PF11894">
    <property type="entry name" value="Nup192"/>
    <property type="match status" value="1"/>
</dbReference>
<evidence type="ECO:0000256" key="1">
    <source>
        <dbReference type="ARBA" id="ARBA00004123"/>
    </source>
</evidence>
<dbReference type="EMBL" id="CAUWAG010000013">
    <property type="protein sequence ID" value="CAJ2510101.1"/>
    <property type="molecule type" value="Genomic_DNA"/>
</dbReference>
<reference evidence="5" key="1">
    <citation type="submission" date="2023-10" db="EMBL/GenBank/DDBJ databases">
        <authorList>
            <person name="Hackl T."/>
        </authorList>
    </citation>
    <scope>NUCLEOTIDE SEQUENCE</scope>
</reference>